<dbReference type="AlphaFoldDB" id="A0AAW6D246"/>
<sequence length="817" mass="90161">MTIKQAFDEVNATDEQKKNGLDRLLQSDKKRSFIPQIKRYAAAAAAVVVAAGTAGVGIHFAVTNNQGGPINVSIGDNSAADSVITPSENTKVHSEKSGMTFVDDKTFWAQLGKITYRRIDNTPTIDTTEINAADDFDSLFCTDKQVQSEMLKLFDNAIDITNKYIVLPDSNAAVGISSDMSVQEIESFKNNSANCFVGTGYYENERFYYADKAYFGFDTSEEFINTVSQVYTGNYSDNFTEDFYDYCPDYIQPADKNNIKSNFGINIGKELPITEPYSAHTQYCAAVYTDESHNSLILLSLTAKEGNNDSKTFELKYIPMKYVDGKLRIVVEIYNTIFMDVNAYSDNFMYNCGMASEIESDAKTVDITSVAGDSDNLSQPEETKAGTTVPATSTAPQTTAITTTTTTTTTATTTTIATTTTTATSKAPTTSATVKPAPAPSDTAENVTLRMKGSAAYLDKGMLLYYKVDKAFLTNNEVIKIKELKISEVPYINTNGSDYTFKSLDYGTYVIGGPMMKPTGDNGFTVFTVTEKSSNSVINVDLTNGTLSAGKFEVVGETSDFTLSDLADMYYESMEVNGKKYELCDTDITDGWFTGAVIKDYGKGEDGCVRKIYANGSGNTLHFRINNKDYYNISDVVYREVSFSNGDKTIKCTKPYVGYDEFKKVTGEYAEDSVITVTQPVTRDNYDKFGYISIDPHKESCFITDNNNKPLKNKTLSLTYLDELDIADIKSGKAASKTNKYDRMFDIISMTGNGAVYTSMIQKETGTTNIYYGYVGAYVWNDDTDVDPNDDNNTILLYQVSSDGFRYIGTCKYGLIK</sequence>
<dbReference type="EMBL" id="JAQLXW010000012">
    <property type="protein sequence ID" value="MDB8004268.1"/>
    <property type="molecule type" value="Genomic_DNA"/>
</dbReference>
<feature type="compositionally biased region" description="Low complexity" evidence="1">
    <location>
        <begin position="387"/>
        <end position="406"/>
    </location>
</feature>
<organism evidence="3 4">
    <name type="scientific">[Eubacterium] siraeum</name>
    <dbReference type="NCBI Taxonomy" id="39492"/>
    <lineage>
        <taxon>Bacteria</taxon>
        <taxon>Bacillati</taxon>
        <taxon>Bacillota</taxon>
        <taxon>Clostridia</taxon>
        <taxon>Eubacteriales</taxon>
        <taxon>Oscillospiraceae</taxon>
        <taxon>Oscillospiraceae incertae sedis</taxon>
    </lineage>
</organism>
<keyword evidence="2" id="KW-0472">Membrane</keyword>
<feature type="compositionally biased region" description="Low complexity" evidence="1">
    <location>
        <begin position="420"/>
        <end position="433"/>
    </location>
</feature>
<protein>
    <submittedName>
        <fullName evidence="3">Uncharacterized protein</fullName>
    </submittedName>
</protein>
<proteinExistence type="predicted"/>
<name>A0AAW6D246_9FIRM</name>
<feature type="region of interest" description="Disordered" evidence="1">
    <location>
        <begin position="420"/>
        <end position="443"/>
    </location>
</feature>
<feature type="transmembrane region" description="Helical" evidence="2">
    <location>
        <begin position="40"/>
        <end position="62"/>
    </location>
</feature>
<comment type="caution">
    <text evidence="3">The sequence shown here is derived from an EMBL/GenBank/DDBJ whole genome shotgun (WGS) entry which is preliminary data.</text>
</comment>
<reference evidence="3" key="1">
    <citation type="submission" date="2023-01" db="EMBL/GenBank/DDBJ databases">
        <title>Human gut microbiome strain richness.</title>
        <authorList>
            <person name="Chen-Liaw A."/>
        </authorList>
    </citation>
    <scope>NUCLEOTIDE SEQUENCE</scope>
    <source>
        <strain evidence="3">1001283st1_G1_1001283B150217_161031</strain>
    </source>
</reference>
<feature type="region of interest" description="Disordered" evidence="1">
    <location>
        <begin position="371"/>
        <end position="406"/>
    </location>
</feature>
<gene>
    <name evidence="3" type="ORF">PNE09_09335</name>
</gene>
<keyword evidence="2" id="KW-0812">Transmembrane</keyword>
<evidence type="ECO:0000256" key="1">
    <source>
        <dbReference type="SAM" id="MobiDB-lite"/>
    </source>
</evidence>
<keyword evidence="2" id="KW-1133">Transmembrane helix</keyword>
<evidence type="ECO:0000313" key="3">
    <source>
        <dbReference type="EMBL" id="MDB8004268.1"/>
    </source>
</evidence>
<dbReference type="Proteomes" id="UP001210809">
    <property type="component" value="Unassembled WGS sequence"/>
</dbReference>
<accession>A0AAW6D246</accession>
<evidence type="ECO:0000256" key="2">
    <source>
        <dbReference type="SAM" id="Phobius"/>
    </source>
</evidence>
<evidence type="ECO:0000313" key="4">
    <source>
        <dbReference type="Proteomes" id="UP001210809"/>
    </source>
</evidence>